<comment type="caution">
    <text evidence="2">The sequence shown here is derived from an EMBL/GenBank/DDBJ whole genome shotgun (WGS) entry which is preliminary data.</text>
</comment>
<dbReference type="RefSeq" id="WP_106527661.1">
    <property type="nucleotide sequence ID" value="NZ_PYAW01000002.1"/>
</dbReference>
<dbReference type="Proteomes" id="UP000240971">
    <property type="component" value="Unassembled WGS sequence"/>
</dbReference>
<evidence type="ECO:0000313" key="3">
    <source>
        <dbReference type="Proteomes" id="UP000240971"/>
    </source>
</evidence>
<keyword evidence="1" id="KW-0732">Signal</keyword>
<sequence length="174" mass="20796">MRPLPRIWIILLCLFAVNGFAQNKTADSSSGNRVQLKTVHIIQYNFFKDSLRFREEYDKEMNFRRAKWYEVYRGMSVDINKLYHVTQIKKNRKKANFRKMLLNKEQEMFVSNVYTPTLVNKVTQLEGDSLQRFMQQYNPGYAFVKNATTYDLYEQIKKYYQDFTKPKGSLNGSH</sequence>
<dbReference type="EMBL" id="PYAW01000002">
    <property type="protein sequence ID" value="PSL47183.1"/>
    <property type="molecule type" value="Genomic_DNA"/>
</dbReference>
<name>A0A2P8HLU5_CHINA</name>
<protein>
    <submittedName>
        <fullName evidence="2">Uncharacterized protein</fullName>
    </submittedName>
</protein>
<proteinExistence type="predicted"/>
<evidence type="ECO:0000256" key="1">
    <source>
        <dbReference type="SAM" id="SignalP"/>
    </source>
</evidence>
<feature type="chain" id="PRO_5015197549" evidence="1">
    <location>
        <begin position="22"/>
        <end position="174"/>
    </location>
</feature>
<dbReference type="OrthoDB" id="714262at2"/>
<dbReference type="AlphaFoldDB" id="A0A2P8HLU5"/>
<evidence type="ECO:0000313" key="2">
    <source>
        <dbReference type="EMBL" id="PSL47183.1"/>
    </source>
</evidence>
<reference evidence="2 3" key="1">
    <citation type="submission" date="2018-03" db="EMBL/GenBank/DDBJ databases">
        <title>Genomic Encyclopedia of Archaeal and Bacterial Type Strains, Phase II (KMG-II): from individual species to whole genera.</title>
        <authorList>
            <person name="Goeker M."/>
        </authorList>
    </citation>
    <scope>NUCLEOTIDE SEQUENCE [LARGE SCALE GENOMIC DNA]</scope>
    <source>
        <strain evidence="2 3">DSM 24859</strain>
    </source>
</reference>
<gene>
    <name evidence="2" type="ORF">CLV51_10228</name>
</gene>
<feature type="signal peptide" evidence="1">
    <location>
        <begin position="1"/>
        <end position="21"/>
    </location>
</feature>
<keyword evidence="3" id="KW-1185">Reference proteome</keyword>
<organism evidence="2 3">
    <name type="scientific">Chitinophaga niastensis</name>
    <dbReference type="NCBI Taxonomy" id="536980"/>
    <lineage>
        <taxon>Bacteria</taxon>
        <taxon>Pseudomonadati</taxon>
        <taxon>Bacteroidota</taxon>
        <taxon>Chitinophagia</taxon>
        <taxon>Chitinophagales</taxon>
        <taxon>Chitinophagaceae</taxon>
        <taxon>Chitinophaga</taxon>
    </lineage>
</organism>
<accession>A0A2P8HLU5</accession>